<evidence type="ECO:0000313" key="2">
    <source>
        <dbReference type="Proteomes" id="UP000238801"/>
    </source>
</evidence>
<sequence length="224" mass="23082">MGRGIERALVIGASGGIGAAMAGTLEGRGAAVTRLSRTADGLDVTAEASVERALGSLEPGYDLVFVATGALAPLGEPEKAIAAVTGEALRAAFDVNAVGPMLCLKHALRLLPKDRRSVFAALSARVGSIGDNGIGGWHSYRASKAALNQLLHGAAIEMRRTHERAVCLALHPGTVETPFTAKYAGRHRTVPAEKAAANILGVIEDAAPSMSGGFYDYAGEGIPW</sequence>
<gene>
    <name evidence="1" type="ORF">BCF33_1321</name>
</gene>
<dbReference type="Proteomes" id="UP000238801">
    <property type="component" value="Unassembled WGS sequence"/>
</dbReference>
<keyword evidence="2" id="KW-1185">Reference proteome</keyword>
<accession>A0A2T0X9U3</accession>
<name>A0A2T0X9U3_9RHOB</name>
<dbReference type="PANTHER" id="PTHR43544:SF12">
    <property type="entry name" value="NAD(P)-BINDING ROSSMANN-FOLD SUPERFAMILY PROTEIN"/>
    <property type="match status" value="1"/>
</dbReference>
<dbReference type="PANTHER" id="PTHR43544">
    <property type="entry name" value="SHORT-CHAIN DEHYDROGENASE/REDUCTASE"/>
    <property type="match status" value="1"/>
</dbReference>
<dbReference type="PRINTS" id="PR00081">
    <property type="entry name" value="GDHRDH"/>
</dbReference>
<dbReference type="InterPro" id="IPR036291">
    <property type="entry name" value="NAD(P)-bd_dom_sf"/>
</dbReference>
<proteinExistence type="predicted"/>
<organism evidence="1 2">
    <name type="scientific">Hasllibacter halocynthiae</name>
    <dbReference type="NCBI Taxonomy" id="595589"/>
    <lineage>
        <taxon>Bacteria</taxon>
        <taxon>Pseudomonadati</taxon>
        <taxon>Pseudomonadota</taxon>
        <taxon>Alphaproteobacteria</taxon>
        <taxon>Rhodobacterales</taxon>
        <taxon>Roseobacteraceae</taxon>
        <taxon>Hasllibacter</taxon>
    </lineage>
</organism>
<dbReference type="AlphaFoldDB" id="A0A2T0X9U3"/>
<dbReference type="InterPro" id="IPR051468">
    <property type="entry name" value="Fungal_SecMetab_SDRs"/>
</dbReference>
<dbReference type="Gene3D" id="3.40.50.720">
    <property type="entry name" value="NAD(P)-binding Rossmann-like Domain"/>
    <property type="match status" value="1"/>
</dbReference>
<dbReference type="GO" id="GO:0005737">
    <property type="term" value="C:cytoplasm"/>
    <property type="evidence" value="ECO:0007669"/>
    <property type="project" value="TreeGrafter"/>
</dbReference>
<dbReference type="InterPro" id="IPR002347">
    <property type="entry name" value="SDR_fam"/>
</dbReference>
<dbReference type="RefSeq" id="WP_245883736.1">
    <property type="nucleotide sequence ID" value="NZ_PVTT01000001.1"/>
</dbReference>
<evidence type="ECO:0000313" key="1">
    <source>
        <dbReference type="EMBL" id="PRY95697.1"/>
    </source>
</evidence>
<dbReference type="GO" id="GO:0016491">
    <property type="term" value="F:oxidoreductase activity"/>
    <property type="evidence" value="ECO:0007669"/>
    <property type="project" value="TreeGrafter"/>
</dbReference>
<dbReference type="Pfam" id="PF13561">
    <property type="entry name" value="adh_short_C2"/>
    <property type="match status" value="1"/>
</dbReference>
<dbReference type="SUPFAM" id="SSF51735">
    <property type="entry name" value="NAD(P)-binding Rossmann-fold domains"/>
    <property type="match status" value="1"/>
</dbReference>
<comment type="caution">
    <text evidence="1">The sequence shown here is derived from an EMBL/GenBank/DDBJ whole genome shotgun (WGS) entry which is preliminary data.</text>
</comment>
<reference evidence="1 2" key="1">
    <citation type="submission" date="2018-03" db="EMBL/GenBank/DDBJ databases">
        <title>Genomic Encyclopedia of Archaeal and Bacterial Type Strains, Phase II (KMG-II): from individual species to whole genera.</title>
        <authorList>
            <person name="Goeker M."/>
        </authorList>
    </citation>
    <scope>NUCLEOTIDE SEQUENCE [LARGE SCALE GENOMIC DNA]</scope>
    <source>
        <strain evidence="1 2">DSM 29318</strain>
    </source>
</reference>
<protein>
    <submittedName>
        <fullName evidence="1">NAD(P)-dependent dehydrogenase (Short-subunit alcohol dehydrogenase family)</fullName>
    </submittedName>
</protein>
<dbReference type="EMBL" id="PVTT01000001">
    <property type="protein sequence ID" value="PRY95697.1"/>
    <property type="molecule type" value="Genomic_DNA"/>
</dbReference>